<dbReference type="PANTHER" id="PTHR45947:SF3">
    <property type="entry name" value="SULFOQUINOVOSYL TRANSFERASE SQD2"/>
    <property type="match status" value="1"/>
</dbReference>
<dbReference type="PANTHER" id="PTHR45947">
    <property type="entry name" value="SULFOQUINOVOSYL TRANSFERASE SQD2"/>
    <property type="match status" value="1"/>
</dbReference>
<sequence>LSRRINVLFVCDEWNSSKGGLPTFNREFAINLAKTSRDDFGIFCYVCQSSESDREDARKNGVNIITAKSVPGTHDRLEWLRLPPSELPHPDVVIGHGRKFGTPAYCLVQTTNCKWVQFVHVFCEDLGKYKQTLETDAVEENEKKHKEEIKLCKAANAVVAVGSRLQQKYSRCLPDRTVHIITPGIFDKFVYISGQKFANVSHSLDEFSVFVFGRGSYEDLALKGYDIIANALSSLGEKFKMTFVGSPEGQHKSIMEWFLKHTSIKTRQLTVRGYCNQDEVKEMFYAADLVAMPSRTEGFGLIALEAISAGVPVLLTSESGIAKALQQVDGGMSVIIESEDPKEWSRKIRTLSEKKPHGRLNTAVELRESYNKTFPWDMQCKQFKDVILRMMSDRCDAESVEGS</sequence>
<dbReference type="Gene3D" id="3.40.50.2000">
    <property type="entry name" value="Glycogen Phosphorylase B"/>
    <property type="match status" value="2"/>
</dbReference>
<dbReference type="CDD" id="cd03801">
    <property type="entry name" value="GT4_PimA-like"/>
    <property type="match status" value="1"/>
</dbReference>
<evidence type="ECO:0000313" key="2">
    <source>
        <dbReference type="Proteomes" id="UP001159405"/>
    </source>
</evidence>
<accession>A0ABN8SJB1</accession>
<comment type="caution">
    <text evidence="1">The sequence shown here is derived from an EMBL/GenBank/DDBJ whole genome shotgun (WGS) entry which is preliminary data.</text>
</comment>
<evidence type="ECO:0000313" key="1">
    <source>
        <dbReference type="EMBL" id="CAH3190321.1"/>
    </source>
</evidence>
<name>A0ABN8SJB1_9CNID</name>
<evidence type="ECO:0008006" key="3">
    <source>
        <dbReference type="Google" id="ProtNLM"/>
    </source>
</evidence>
<keyword evidence="2" id="KW-1185">Reference proteome</keyword>
<reference evidence="1 2" key="1">
    <citation type="submission" date="2022-05" db="EMBL/GenBank/DDBJ databases">
        <authorList>
            <consortium name="Genoscope - CEA"/>
            <person name="William W."/>
        </authorList>
    </citation>
    <scope>NUCLEOTIDE SEQUENCE [LARGE SCALE GENOMIC DNA]</scope>
</reference>
<gene>
    <name evidence="1" type="ORF">PLOB_00046802</name>
</gene>
<dbReference type="Pfam" id="PF20706">
    <property type="entry name" value="GT4-conflict"/>
    <property type="match status" value="1"/>
</dbReference>
<proteinExistence type="predicted"/>
<protein>
    <recommendedName>
        <fullName evidence="3">Glycosyl transferase family 1 domain-containing protein</fullName>
    </recommendedName>
</protein>
<dbReference type="InterPro" id="IPR050194">
    <property type="entry name" value="Glycosyltransferase_grp1"/>
</dbReference>
<organism evidence="1 2">
    <name type="scientific">Porites lobata</name>
    <dbReference type="NCBI Taxonomy" id="104759"/>
    <lineage>
        <taxon>Eukaryota</taxon>
        <taxon>Metazoa</taxon>
        <taxon>Cnidaria</taxon>
        <taxon>Anthozoa</taxon>
        <taxon>Hexacorallia</taxon>
        <taxon>Scleractinia</taxon>
        <taxon>Fungiina</taxon>
        <taxon>Poritidae</taxon>
        <taxon>Porites</taxon>
    </lineage>
</organism>
<dbReference type="SUPFAM" id="SSF53756">
    <property type="entry name" value="UDP-Glycosyltransferase/glycogen phosphorylase"/>
    <property type="match status" value="1"/>
</dbReference>
<dbReference type="EMBL" id="CALNXK010000842">
    <property type="protein sequence ID" value="CAH3190321.1"/>
    <property type="molecule type" value="Genomic_DNA"/>
</dbReference>
<feature type="non-terminal residue" evidence="1">
    <location>
        <position position="1"/>
    </location>
</feature>
<dbReference type="Proteomes" id="UP001159405">
    <property type="component" value="Unassembled WGS sequence"/>
</dbReference>